<proteinExistence type="predicted"/>
<accession>A0AA88GJ53</accession>
<dbReference type="SUPFAM" id="SSF50985">
    <property type="entry name" value="RCC1/BLIP-II"/>
    <property type="match status" value="1"/>
</dbReference>
<dbReference type="Gene3D" id="2.130.10.30">
    <property type="entry name" value="Regulator of chromosome condensation 1/beta-lactamase-inhibitor protein II"/>
    <property type="match status" value="1"/>
</dbReference>
<dbReference type="PANTHER" id="PTHR45982">
    <property type="entry name" value="REGULATOR OF CHROMOSOME CONDENSATION"/>
    <property type="match status" value="1"/>
</dbReference>
<dbReference type="Proteomes" id="UP000816034">
    <property type="component" value="Unassembled WGS sequence"/>
</dbReference>
<dbReference type="PANTHER" id="PTHR45982:SF1">
    <property type="entry name" value="REGULATOR OF CHROMOSOME CONDENSATION"/>
    <property type="match status" value="1"/>
</dbReference>
<comment type="caution">
    <text evidence="1">The sequence shown here is derived from an EMBL/GenBank/DDBJ whole genome shotgun (WGS) entry which is preliminary data.</text>
</comment>
<dbReference type="RefSeq" id="XP_044545579.1">
    <property type="nucleotide sequence ID" value="XM_044698539.1"/>
</dbReference>
<sequence length="437" mass="49538">MTTRRGHEEIYSIRLPTQALSYEHLPLGSRIFREGEFQPDLSNNIVPLMLDEVDESLIRKVEINPSIHIHKIISGKSHSHIITMDGMVLSFGTNYFGELCCGFCGPLVFKQDLFPNNIKHKHQNESNNSSRNGHPKGMIQAVGPISNMKIVDGACGMNHSIFVSQDGRVFLNGKSQMKYITSNTNRSWDNISTPMEVDQESCFGSKKQIISVAARNSTSLVLTSNGEIYESVIGTLGEVLPTWTRVIVHDWRMTQPVKLFSHFLSFFSSVLNQDGHVSVVSDKELNLYNTSDVEYIIHGSHCNVVLKLRNRGFFIRRNDDWLDIGRLVRTNDEVISMGICEHSTLFIYTRLGNCLYCDKSNTWHALGTLEFSVPSHIQISASRFRSYIYRTAFSWEMVCAHIEKSFPCFRKMCVSSVGEQHHDGILMLSDVVIKMTS</sequence>
<dbReference type="InterPro" id="IPR051553">
    <property type="entry name" value="Ran_GTPase-activating"/>
</dbReference>
<name>A0AA88GJ53_NAELO</name>
<protein>
    <submittedName>
        <fullName evidence="1">Uncharacterized protein</fullName>
    </submittedName>
</protein>
<reference evidence="1 2" key="1">
    <citation type="journal article" date="2018" name="BMC Genomics">
        <title>The genome of Naegleria lovaniensis, the basis for a comparative approach to unravel pathogenicity factors of the human pathogenic amoeba N. fowleri.</title>
        <authorList>
            <person name="Liechti N."/>
            <person name="Schurch N."/>
            <person name="Bruggmann R."/>
            <person name="Wittwer M."/>
        </authorList>
    </citation>
    <scope>NUCLEOTIDE SEQUENCE [LARGE SCALE GENOMIC DNA]</scope>
    <source>
        <strain evidence="1 2">ATCC 30569</strain>
    </source>
</reference>
<dbReference type="AlphaFoldDB" id="A0AA88GJ53"/>
<keyword evidence="2" id="KW-1185">Reference proteome</keyword>
<dbReference type="InterPro" id="IPR009091">
    <property type="entry name" value="RCC1/BLIP-II"/>
</dbReference>
<evidence type="ECO:0000313" key="1">
    <source>
        <dbReference type="EMBL" id="KAG2378317.1"/>
    </source>
</evidence>
<organism evidence="1 2">
    <name type="scientific">Naegleria lovaniensis</name>
    <name type="common">Amoeba</name>
    <dbReference type="NCBI Taxonomy" id="51637"/>
    <lineage>
        <taxon>Eukaryota</taxon>
        <taxon>Discoba</taxon>
        <taxon>Heterolobosea</taxon>
        <taxon>Tetramitia</taxon>
        <taxon>Eutetramitia</taxon>
        <taxon>Vahlkampfiidae</taxon>
        <taxon>Naegleria</taxon>
    </lineage>
</organism>
<dbReference type="EMBL" id="PYSW02000034">
    <property type="protein sequence ID" value="KAG2378317.1"/>
    <property type="molecule type" value="Genomic_DNA"/>
</dbReference>
<dbReference type="GeneID" id="68100914"/>
<gene>
    <name evidence="1" type="ORF">C9374_008460</name>
</gene>
<evidence type="ECO:0000313" key="2">
    <source>
        <dbReference type="Proteomes" id="UP000816034"/>
    </source>
</evidence>